<feature type="transmembrane region" description="Helical" evidence="7">
    <location>
        <begin position="313"/>
        <end position="331"/>
    </location>
</feature>
<evidence type="ECO:0000256" key="3">
    <source>
        <dbReference type="ARBA" id="ARBA00022475"/>
    </source>
</evidence>
<dbReference type="Gene3D" id="1.20.1250.20">
    <property type="entry name" value="MFS general substrate transporter like domains"/>
    <property type="match status" value="1"/>
</dbReference>
<evidence type="ECO:0000256" key="7">
    <source>
        <dbReference type="SAM" id="Phobius"/>
    </source>
</evidence>
<keyword evidence="6 7" id="KW-0472">Membrane</keyword>
<evidence type="ECO:0000256" key="4">
    <source>
        <dbReference type="ARBA" id="ARBA00022692"/>
    </source>
</evidence>
<accession>A0ABT9I6E0</accession>
<keyword evidence="10" id="KW-1185">Reference proteome</keyword>
<dbReference type="InterPro" id="IPR036259">
    <property type="entry name" value="MFS_trans_sf"/>
</dbReference>
<keyword evidence="4 7" id="KW-0812">Transmembrane</keyword>
<protein>
    <submittedName>
        <fullName evidence="9">MFS transporter</fullName>
    </submittedName>
</protein>
<keyword evidence="2" id="KW-0813">Transport</keyword>
<feature type="transmembrane region" description="Helical" evidence="7">
    <location>
        <begin position="377"/>
        <end position="396"/>
    </location>
</feature>
<dbReference type="InterPro" id="IPR010290">
    <property type="entry name" value="TM_effector"/>
</dbReference>
<dbReference type="RefSeq" id="WP_305997915.1">
    <property type="nucleotide sequence ID" value="NZ_JASNFN010000001.1"/>
</dbReference>
<dbReference type="InterPro" id="IPR020846">
    <property type="entry name" value="MFS_dom"/>
</dbReference>
<gene>
    <name evidence="9" type="ORF">QOZ88_00675</name>
</gene>
<feature type="transmembrane region" description="Helical" evidence="7">
    <location>
        <begin position="177"/>
        <end position="196"/>
    </location>
</feature>
<feature type="transmembrane region" description="Helical" evidence="7">
    <location>
        <begin position="256"/>
        <end position="274"/>
    </location>
</feature>
<dbReference type="PANTHER" id="PTHR23513">
    <property type="entry name" value="INTEGRAL MEMBRANE EFFLUX PROTEIN-RELATED"/>
    <property type="match status" value="1"/>
</dbReference>
<dbReference type="Pfam" id="PF05977">
    <property type="entry name" value="MFS_3"/>
    <property type="match status" value="1"/>
</dbReference>
<evidence type="ECO:0000313" key="9">
    <source>
        <dbReference type="EMBL" id="MDP5181141.1"/>
    </source>
</evidence>
<evidence type="ECO:0000256" key="6">
    <source>
        <dbReference type="ARBA" id="ARBA00023136"/>
    </source>
</evidence>
<keyword evidence="5 7" id="KW-1133">Transmembrane helix</keyword>
<dbReference type="CDD" id="cd06173">
    <property type="entry name" value="MFS_MefA_like"/>
    <property type="match status" value="1"/>
</dbReference>
<comment type="subcellular location">
    <subcellularLocation>
        <location evidence="1">Cell membrane</location>
        <topology evidence="1">Multi-pass membrane protein</topology>
    </subcellularLocation>
</comment>
<dbReference type="SUPFAM" id="SSF103473">
    <property type="entry name" value="MFS general substrate transporter"/>
    <property type="match status" value="1"/>
</dbReference>
<feature type="domain" description="Major facilitator superfamily (MFS) profile" evidence="8">
    <location>
        <begin position="1"/>
        <end position="404"/>
    </location>
</feature>
<dbReference type="PANTHER" id="PTHR23513:SF6">
    <property type="entry name" value="MAJOR FACILITATOR SUPERFAMILY ASSOCIATED DOMAIN-CONTAINING PROTEIN"/>
    <property type="match status" value="1"/>
</dbReference>
<dbReference type="PROSITE" id="PS50850">
    <property type="entry name" value="MFS"/>
    <property type="match status" value="1"/>
</dbReference>
<evidence type="ECO:0000256" key="5">
    <source>
        <dbReference type="ARBA" id="ARBA00022989"/>
    </source>
</evidence>
<comment type="caution">
    <text evidence="9">The sequence shown here is derived from an EMBL/GenBank/DDBJ whole genome shotgun (WGS) entry which is preliminary data.</text>
</comment>
<evidence type="ECO:0000313" key="10">
    <source>
        <dbReference type="Proteomes" id="UP001233673"/>
    </source>
</evidence>
<sequence length="413" mass="43155">MGRVVEAVLPARMGTPFRWLVGSSWVTNLGDGIALAAGPLLVASQTSDPFLVALAALLQRLPWLLFGLYAGVLADRVDRRLLVIAVDVARAVVLGVLTLALVTGQVTVGVVLAAMFLLGTAEVFADTTSGTLLPMVVGRADLGVGNARLMAGALTMNQMAGPALGAVLFAAGSAWPFLVQGLCVALGALLLVRMALPPLPRTPGERHVGREIVEGLRWTWGSGPVRTLTITIVTFNVTYGAAWSVLVLYATDRLDLGAIGFGLLSTVTAVGGLLGTASYDWLARRAGLALLMRIGLVIETFTHLGLALTTTPWVAAAILFVFGAHAFVWGTTSRTVRMRAVPAHLQGRVGSLYYLGVFGGIVVGQAAGGLIARAWGITGPFWFAFAGSAVILVLIWKQLAHIAHADEDVPPAG</sequence>
<feature type="transmembrane region" description="Helical" evidence="7">
    <location>
        <begin position="227"/>
        <end position="250"/>
    </location>
</feature>
<evidence type="ECO:0000256" key="2">
    <source>
        <dbReference type="ARBA" id="ARBA00022448"/>
    </source>
</evidence>
<proteinExistence type="predicted"/>
<keyword evidence="3" id="KW-1003">Cell membrane</keyword>
<evidence type="ECO:0000256" key="1">
    <source>
        <dbReference type="ARBA" id="ARBA00004651"/>
    </source>
</evidence>
<reference evidence="10" key="1">
    <citation type="submission" date="2023-05" db="EMBL/GenBank/DDBJ databases">
        <title>Draft genome of Pseudofrankia sp. BMG5.37.</title>
        <authorList>
            <person name="Gtari M."/>
            <person name="Ghodhbane F."/>
            <person name="Sbissi I."/>
        </authorList>
    </citation>
    <scope>NUCLEOTIDE SEQUENCE [LARGE SCALE GENOMIC DNA]</scope>
    <source>
        <strain evidence="10">BMG 814</strain>
    </source>
</reference>
<organism evidence="9 10">
    <name type="scientific">Blastococcus carthaginiensis</name>
    <dbReference type="NCBI Taxonomy" id="3050034"/>
    <lineage>
        <taxon>Bacteria</taxon>
        <taxon>Bacillati</taxon>
        <taxon>Actinomycetota</taxon>
        <taxon>Actinomycetes</taxon>
        <taxon>Geodermatophilales</taxon>
        <taxon>Geodermatophilaceae</taxon>
        <taxon>Blastococcus</taxon>
    </lineage>
</organism>
<evidence type="ECO:0000259" key="8">
    <source>
        <dbReference type="PROSITE" id="PS50850"/>
    </source>
</evidence>
<dbReference type="EMBL" id="JASNFN010000001">
    <property type="protein sequence ID" value="MDP5181141.1"/>
    <property type="molecule type" value="Genomic_DNA"/>
</dbReference>
<feature type="transmembrane region" description="Helical" evidence="7">
    <location>
        <begin position="50"/>
        <end position="74"/>
    </location>
</feature>
<name>A0ABT9I6E0_9ACTN</name>
<dbReference type="Proteomes" id="UP001233673">
    <property type="component" value="Unassembled WGS sequence"/>
</dbReference>
<feature type="transmembrane region" description="Helical" evidence="7">
    <location>
        <begin position="352"/>
        <end position="371"/>
    </location>
</feature>
<feature type="transmembrane region" description="Helical" evidence="7">
    <location>
        <begin position="149"/>
        <end position="171"/>
    </location>
</feature>